<dbReference type="InterPro" id="IPR026811">
    <property type="entry name" value="CIZ1"/>
</dbReference>
<evidence type="ECO:0000256" key="1">
    <source>
        <dbReference type="SAM" id="Coils"/>
    </source>
</evidence>
<name>A0A6J1PMG5_9HYME</name>
<dbReference type="SUPFAM" id="SSF46966">
    <property type="entry name" value="Spectrin repeat"/>
    <property type="match status" value="1"/>
</dbReference>
<dbReference type="InterPro" id="IPR056345">
    <property type="entry name" value="Znf-C2H2_CIZ1"/>
</dbReference>
<organism evidence="4 5">
    <name type="scientific">Temnothorax curvispinosus</name>
    <dbReference type="NCBI Taxonomy" id="300111"/>
    <lineage>
        <taxon>Eukaryota</taxon>
        <taxon>Metazoa</taxon>
        <taxon>Ecdysozoa</taxon>
        <taxon>Arthropoda</taxon>
        <taxon>Hexapoda</taxon>
        <taxon>Insecta</taxon>
        <taxon>Pterygota</taxon>
        <taxon>Neoptera</taxon>
        <taxon>Endopterygota</taxon>
        <taxon>Hymenoptera</taxon>
        <taxon>Apocrita</taxon>
        <taxon>Aculeata</taxon>
        <taxon>Formicoidea</taxon>
        <taxon>Formicidae</taxon>
        <taxon>Myrmicinae</taxon>
        <taxon>Temnothorax</taxon>
    </lineage>
</organism>
<dbReference type="Proteomes" id="UP000504618">
    <property type="component" value="Unplaced"/>
</dbReference>
<keyword evidence="4" id="KW-1185">Reference proteome</keyword>
<dbReference type="GeneID" id="112453675"/>
<dbReference type="PANTHER" id="PTHR15491">
    <property type="match status" value="1"/>
</dbReference>
<dbReference type="AlphaFoldDB" id="A0A6J1PMG5"/>
<feature type="compositionally biased region" description="Basic and acidic residues" evidence="2">
    <location>
        <begin position="353"/>
        <end position="378"/>
    </location>
</feature>
<gene>
    <name evidence="5" type="primary">LOC112453675</name>
    <name evidence="6" type="synonym">LOC112467793</name>
</gene>
<dbReference type="PANTHER" id="PTHR15491:SF9">
    <property type="entry name" value="CIP1-INTERACTING ZINC FINGER PROTEIN"/>
    <property type="match status" value="1"/>
</dbReference>
<accession>A0A6J1PMG5</accession>
<feature type="domain" description="CIZ1 C2H2-type zinc finger" evidence="3">
    <location>
        <begin position="278"/>
        <end position="305"/>
    </location>
</feature>
<protein>
    <submittedName>
        <fullName evidence="5">Uncharacterized protein LOC112453675</fullName>
    </submittedName>
    <submittedName>
        <fullName evidence="6">Uncharacterized protein LOC112467793</fullName>
    </submittedName>
</protein>
<dbReference type="Gene3D" id="1.20.58.60">
    <property type="match status" value="1"/>
</dbReference>
<feature type="coiled-coil region" evidence="1">
    <location>
        <begin position="81"/>
        <end position="118"/>
    </location>
</feature>
<feature type="coiled-coil region" evidence="1">
    <location>
        <begin position="166"/>
        <end position="214"/>
    </location>
</feature>
<dbReference type="GO" id="GO:0005634">
    <property type="term" value="C:nucleus"/>
    <property type="evidence" value="ECO:0007669"/>
    <property type="project" value="TreeGrafter"/>
</dbReference>
<dbReference type="Pfam" id="PF23330">
    <property type="entry name" value="zf-C2H2_14"/>
    <property type="match status" value="1"/>
</dbReference>
<keyword evidence="1" id="KW-0175">Coiled coil</keyword>
<evidence type="ECO:0000259" key="3">
    <source>
        <dbReference type="Pfam" id="PF23330"/>
    </source>
</evidence>
<feature type="region of interest" description="Disordered" evidence="2">
    <location>
        <begin position="340"/>
        <end position="385"/>
    </location>
</feature>
<evidence type="ECO:0000313" key="6">
    <source>
        <dbReference type="RefSeq" id="XP_024892379.1"/>
    </source>
</evidence>
<dbReference type="OrthoDB" id="6378952at2759"/>
<evidence type="ECO:0000313" key="5">
    <source>
        <dbReference type="RefSeq" id="XP_024870325.1"/>
    </source>
</evidence>
<dbReference type="RefSeq" id="XP_024870325.1">
    <property type="nucleotide sequence ID" value="XM_025014557.1"/>
</dbReference>
<dbReference type="RefSeq" id="XP_024892379.1">
    <property type="nucleotide sequence ID" value="XM_025036611.1"/>
</dbReference>
<evidence type="ECO:0000313" key="4">
    <source>
        <dbReference type="Proteomes" id="UP000504618"/>
    </source>
</evidence>
<sequence>MARPPTRGPFHPSRRRRWCPAQAFARGDPAQDLDVRNGRIVTSSDGRTSVSIEEAARDVKQAVEEKYKLCDETLSKLLQWISEIEDKLANQDTVKEDVEQLRKQIIIMKEIKEDLESHNRSVSSCLDQIRQVVLTGSNVLFSDKESTLEKNSRFFRTRFDKALDRIDKLVKRLIGARDELTKFKNELTTFSIWLDKARSVLEEEERSLSDLNKLSSSTDTTHLRGRAHQLMMEVGRVVQIEGNLMMRHELRVAEEQRELSLNNSKRRGKKVSVDFNVREYCTMCDLNFYGTLSTHRKSEKHHQLKIFLHPRCFPCLKEFPSRIEYDEHCLTPAHMKNAVQREEQRKNKKKDKLAKGEAEVRTAEDEEKDVCHDAKNEKEEDSEEQGYITDIIENITEKKFKIPSYKY</sequence>
<reference evidence="5 6" key="1">
    <citation type="submission" date="2025-04" db="UniProtKB">
        <authorList>
            <consortium name="RefSeq"/>
        </authorList>
    </citation>
    <scope>IDENTIFICATION</scope>
    <source>
        <tissue evidence="5 6">Whole body</tissue>
    </source>
</reference>
<evidence type="ECO:0000256" key="2">
    <source>
        <dbReference type="SAM" id="MobiDB-lite"/>
    </source>
</evidence>
<proteinExistence type="predicted"/>